<proteinExistence type="predicted"/>
<dbReference type="AlphaFoldDB" id="A0AAD8BDF6"/>
<evidence type="ECO:0000313" key="1">
    <source>
        <dbReference type="EMBL" id="KAK0051893.1"/>
    </source>
</evidence>
<comment type="caution">
    <text evidence="1">The sequence shown here is derived from an EMBL/GenBank/DDBJ whole genome shotgun (WGS) entry which is preliminary data.</text>
</comment>
<sequence length="66" mass="7604">MPNKLSRPLSEFPYCVTPEPAETTQEAERYDRHMATRVNIGNTCSAWEINIVKSHPMDERTSGFVY</sequence>
<name>A0AAD8BDF6_BIOPF</name>
<dbReference type="EMBL" id="JASAOG010000099">
    <property type="protein sequence ID" value="KAK0051893.1"/>
    <property type="molecule type" value="Genomic_DNA"/>
</dbReference>
<dbReference type="Proteomes" id="UP001233172">
    <property type="component" value="Unassembled WGS sequence"/>
</dbReference>
<accession>A0AAD8BDF6</accession>
<protein>
    <submittedName>
        <fullName evidence="1">Uncharacterized protein</fullName>
    </submittedName>
</protein>
<organism evidence="1 2">
    <name type="scientific">Biomphalaria pfeifferi</name>
    <name type="common">Bloodfluke planorb</name>
    <name type="synonym">Freshwater snail</name>
    <dbReference type="NCBI Taxonomy" id="112525"/>
    <lineage>
        <taxon>Eukaryota</taxon>
        <taxon>Metazoa</taxon>
        <taxon>Spiralia</taxon>
        <taxon>Lophotrochozoa</taxon>
        <taxon>Mollusca</taxon>
        <taxon>Gastropoda</taxon>
        <taxon>Heterobranchia</taxon>
        <taxon>Euthyneura</taxon>
        <taxon>Panpulmonata</taxon>
        <taxon>Hygrophila</taxon>
        <taxon>Lymnaeoidea</taxon>
        <taxon>Planorbidae</taxon>
        <taxon>Biomphalaria</taxon>
    </lineage>
</organism>
<reference evidence="1" key="2">
    <citation type="submission" date="2023-04" db="EMBL/GenBank/DDBJ databases">
        <authorList>
            <person name="Bu L."/>
            <person name="Lu L."/>
            <person name="Laidemitt M.R."/>
            <person name="Zhang S.M."/>
            <person name="Mutuku M."/>
            <person name="Mkoji G."/>
            <person name="Steinauer M."/>
            <person name="Loker E.S."/>
        </authorList>
    </citation>
    <scope>NUCLEOTIDE SEQUENCE</scope>
    <source>
        <strain evidence="1">KasaAsao</strain>
        <tissue evidence="1">Whole Snail</tissue>
    </source>
</reference>
<reference evidence="1" key="1">
    <citation type="journal article" date="2023" name="PLoS Negl. Trop. Dis.">
        <title>A genome sequence for Biomphalaria pfeifferi, the major vector snail for the human-infecting parasite Schistosoma mansoni.</title>
        <authorList>
            <person name="Bu L."/>
            <person name="Lu L."/>
            <person name="Laidemitt M.R."/>
            <person name="Zhang S.M."/>
            <person name="Mutuku M."/>
            <person name="Mkoji G."/>
            <person name="Steinauer M."/>
            <person name="Loker E.S."/>
        </authorList>
    </citation>
    <scope>NUCLEOTIDE SEQUENCE</scope>
    <source>
        <strain evidence="1">KasaAsao</strain>
    </source>
</reference>
<gene>
    <name evidence="1" type="ORF">Bpfe_018663</name>
</gene>
<keyword evidence="2" id="KW-1185">Reference proteome</keyword>
<evidence type="ECO:0000313" key="2">
    <source>
        <dbReference type="Proteomes" id="UP001233172"/>
    </source>
</evidence>